<dbReference type="AlphaFoldDB" id="A0A2N5U402"/>
<feature type="region of interest" description="Disordered" evidence="1">
    <location>
        <begin position="189"/>
        <end position="208"/>
    </location>
</feature>
<gene>
    <name evidence="2" type="ORF">PCASD_17957</name>
</gene>
<comment type="caution">
    <text evidence="2">The sequence shown here is derived from an EMBL/GenBank/DDBJ whole genome shotgun (WGS) entry which is preliminary data.</text>
</comment>
<protein>
    <submittedName>
        <fullName evidence="2">Uncharacterized protein</fullName>
    </submittedName>
</protein>
<sequence>MSTRRHSTSLLPFEDDPKAILRASNAAKRRAANLVQALHRRVQQRSEHSWLPPLPPSPPLPQSLGILAPSLPLLSTIPPPLPPAVEPSIPFTPTRAGVIPFYPTDDLPSPFLRQLPEPRKILNPLAMSGQSSDNKPDYLCLLMESQHSLLLQAKQDRAASTDRMTRSEEASACRIVQLKEAILLLSAKDKDQPSHSHTSTSAPSDRVDLQSFRTTDGPIYAGPFQDVEAFLSWVNSVQIFFSSKGVSHDTDRIRIIGSLIREVNVLAFYSNQVDEFHQLSWSAFKSALFDFSLPPLWHLELAETVVYGLPGELKTLVRNHKLLLKRPFRYSEFESPPIARAPCEYTVWRVHAFLDSQGRCHHCKKRCGSMPGNCPSSLNRAYIDIPPSFVTPSKPANYKPPKAWPPSSSGAGKPTQSPAGCAPSNSGYWPWKTPMFSQTWMLPQSPPLPLSMRSYV</sequence>
<feature type="compositionally biased region" description="Low complexity" evidence="1">
    <location>
        <begin position="195"/>
        <end position="204"/>
    </location>
</feature>
<name>A0A2N5U402_9BASI</name>
<feature type="compositionally biased region" description="Polar residues" evidence="1">
    <location>
        <begin position="406"/>
        <end position="421"/>
    </location>
</feature>
<feature type="region of interest" description="Disordered" evidence="1">
    <location>
        <begin position="393"/>
        <end position="421"/>
    </location>
</feature>
<evidence type="ECO:0000256" key="1">
    <source>
        <dbReference type="SAM" id="MobiDB-lite"/>
    </source>
</evidence>
<evidence type="ECO:0000313" key="2">
    <source>
        <dbReference type="EMBL" id="PLW32466.1"/>
    </source>
</evidence>
<dbReference type="EMBL" id="PGCI01000242">
    <property type="protein sequence ID" value="PLW32466.1"/>
    <property type="molecule type" value="Genomic_DNA"/>
</dbReference>
<reference evidence="2 3" key="1">
    <citation type="submission" date="2017-11" db="EMBL/GenBank/DDBJ databases">
        <title>De novo assembly and phasing of dikaryotic genomes from two isolates of Puccinia coronata f. sp. avenae, the causal agent of oat crown rust.</title>
        <authorList>
            <person name="Miller M.E."/>
            <person name="Zhang Y."/>
            <person name="Omidvar V."/>
            <person name="Sperschneider J."/>
            <person name="Schwessinger B."/>
            <person name="Raley C."/>
            <person name="Palmer J.M."/>
            <person name="Garnica D."/>
            <person name="Upadhyaya N."/>
            <person name="Rathjen J."/>
            <person name="Taylor J.M."/>
            <person name="Park R.F."/>
            <person name="Dodds P.N."/>
            <person name="Hirsch C.D."/>
            <person name="Kianian S.F."/>
            <person name="Figueroa M."/>
        </authorList>
    </citation>
    <scope>NUCLEOTIDE SEQUENCE [LARGE SCALE GENOMIC DNA]</scope>
    <source>
        <strain evidence="2">12SD80</strain>
    </source>
</reference>
<organism evidence="2 3">
    <name type="scientific">Puccinia coronata f. sp. avenae</name>
    <dbReference type="NCBI Taxonomy" id="200324"/>
    <lineage>
        <taxon>Eukaryota</taxon>
        <taxon>Fungi</taxon>
        <taxon>Dikarya</taxon>
        <taxon>Basidiomycota</taxon>
        <taxon>Pucciniomycotina</taxon>
        <taxon>Pucciniomycetes</taxon>
        <taxon>Pucciniales</taxon>
        <taxon>Pucciniaceae</taxon>
        <taxon>Puccinia</taxon>
    </lineage>
</organism>
<dbReference type="Proteomes" id="UP000235392">
    <property type="component" value="Unassembled WGS sequence"/>
</dbReference>
<proteinExistence type="predicted"/>
<evidence type="ECO:0000313" key="3">
    <source>
        <dbReference type="Proteomes" id="UP000235392"/>
    </source>
</evidence>
<accession>A0A2N5U402</accession>